<dbReference type="Pfam" id="PF03663">
    <property type="entry name" value="Glyco_hydro_76"/>
    <property type="match status" value="1"/>
</dbReference>
<organism evidence="12 13">
    <name type="scientific">Aspergillus lucknowensis</name>
    <dbReference type="NCBI Taxonomy" id="176173"/>
    <lineage>
        <taxon>Eukaryota</taxon>
        <taxon>Fungi</taxon>
        <taxon>Dikarya</taxon>
        <taxon>Ascomycota</taxon>
        <taxon>Pezizomycotina</taxon>
        <taxon>Eurotiomycetes</taxon>
        <taxon>Eurotiomycetidae</taxon>
        <taxon>Eurotiales</taxon>
        <taxon>Aspergillaceae</taxon>
        <taxon>Aspergillus</taxon>
        <taxon>Aspergillus subgen. Nidulantes</taxon>
    </lineage>
</organism>
<proteinExistence type="inferred from homology"/>
<dbReference type="GeneID" id="98146112"/>
<dbReference type="InterPro" id="IPR005198">
    <property type="entry name" value="Glyco_hydro_76"/>
</dbReference>
<feature type="region of interest" description="Disordered" evidence="9">
    <location>
        <begin position="396"/>
        <end position="422"/>
    </location>
</feature>
<keyword evidence="10" id="KW-1133">Transmembrane helix</keyword>
<dbReference type="EC" id="3.2.1.101" evidence="3 8"/>
<name>A0ABR4LW62_9EURO</name>
<comment type="caution">
    <text evidence="12">The sequence shown here is derived from an EMBL/GenBank/DDBJ whole genome shotgun (WGS) entry which is preliminary data.</text>
</comment>
<evidence type="ECO:0000256" key="2">
    <source>
        <dbReference type="ARBA" id="ARBA00009699"/>
    </source>
</evidence>
<protein>
    <recommendedName>
        <fullName evidence="3 8">Mannan endo-1,6-alpha-mannosidase</fullName>
        <ecNumber evidence="3 8">3.2.1.101</ecNumber>
    </recommendedName>
</protein>
<keyword evidence="6" id="KW-0325">Glycoprotein</keyword>
<dbReference type="SUPFAM" id="SSF48208">
    <property type="entry name" value="Six-hairpin glycosidases"/>
    <property type="match status" value="1"/>
</dbReference>
<keyword evidence="7 8" id="KW-0326">Glycosidase</keyword>
<keyword evidence="10" id="KW-0812">Transmembrane</keyword>
<evidence type="ECO:0000313" key="12">
    <source>
        <dbReference type="EMBL" id="KAL2868780.1"/>
    </source>
</evidence>
<evidence type="ECO:0000256" key="3">
    <source>
        <dbReference type="ARBA" id="ARBA00012350"/>
    </source>
</evidence>
<feature type="compositionally biased region" description="Polar residues" evidence="9">
    <location>
        <begin position="403"/>
        <end position="412"/>
    </location>
</feature>
<sequence>MVPRKWLWTAFPAASLTGLGTVNAFELNVEDQASIRNAARTVAYNMMSQYHGNESGQIPGKLPGTWWEGGAMFMTLIQYWHWTGDTSYNEVTTQGMLWQKGKDDFFPSNDSTYLGNDDQVFWGLAAITAAELNFPEQDDQPSWLSLAQGVFNTQVPRWDMTCCNGGLRWQIYPYQAGYTTKNAISNGGLFQLAARLGRYTKNETYIQWAEKIWDWSSTTPLLKLSDWTIADTTSMATECKDHGDIQWTYNYGTYLSGAAYMYNLTNGAAKWKTAIDGYLATTMRTFFPQKLGGQVMSEISCEPSMSCDRNQDCFKGFLASWLTFMTTLVPHTAGDIIPKIQRSAVAAARQCSGGEIGTQCGRRWHQAQWDGTASLESDMSALSVISSAMVNFKHNPHPLSHDTGGTSKSNPKAGTGDDPIPQRVRRITAGGRAGASILTLLFVCGWTSVIAWMVHG</sequence>
<feature type="chain" id="PRO_5047012833" description="Mannan endo-1,6-alpha-mannosidase" evidence="11">
    <location>
        <begin position="25"/>
        <end position="456"/>
    </location>
</feature>
<gene>
    <name evidence="12" type="ORF">BJX67DRAFT_371145</name>
</gene>
<comment type="similarity">
    <text evidence="2 8">Belongs to the glycosyl hydrolase 76 family.</text>
</comment>
<keyword evidence="13" id="KW-1185">Reference proteome</keyword>
<keyword evidence="5 8" id="KW-0378">Hydrolase</keyword>
<dbReference type="RefSeq" id="XP_070887759.1">
    <property type="nucleotide sequence ID" value="XM_071031040.1"/>
</dbReference>
<evidence type="ECO:0000313" key="13">
    <source>
        <dbReference type="Proteomes" id="UP001610432"/>
    </source>
</evidence>
<dbReference type="InterPro" id="IPR014480">
    <property type="entry name" value="Mannan-1_6-alpha_mannosidase"/>
</dbReference>
<evidence type="ECO:0000256" key="9">
    <source>
        <dbReference type="SAM" id="MobiDB-lite"/>
    </source>
</evidence>
<evidence type="ECO:0000256" key="7">
    <source>
        <dbReference type="ARBA" id="ARBA00023295"/>
    </source>
</evidence>
<comment type="catalytic activity">
    <reaction evidence="1 8">
        <text>Random hydrolysis of (1-&gt;6)-alpha-D-mannosidic linkages in unbranched (1-&gt;6)-mannans.</text>
        <dbReference type="EC" id="3.2.1.101"/>
    </reaction>
</comment>
<evidence type="ECO:0000256" key="1">
    <source>
        <dbReference type="ARBA" id="ARBA00001452"/>
    </source>
</evidence>
<evidence type="ECO:0000256" key="6">
    <source>
        <dbReference type="ARBA" id="ARBA00023180"/>
    </source>
</evidence>
<evidence type="ECO:0000256" key="8">
    <source>
        <dbReference type="PIRNR" id="PIRNR016302"/>
    </source>
</evidence>
<accession>A0ABR4LW62</accession>
<dbReference type="Proteomes" id="UP001610432">
    <property type="component" value="Unassembled WGS sequence"/>
</dbReference>
<feature type="transmembrane region" description="Helical" evidence="10">
    <location>
        <begin position="433"/>
        <end position="454"/>
    </location>
</feature>
<evidence type="ECO:0000256" key="4">
    <source>
        <dbReference type="ARBA" id="ARBA00022729"/>
    </source>
</evidence>
<evidence type="ECO:0000256" key="11">
    <source>
        <dbReference type="SAM" id="SignalP"/>
    </source>
</evidence>
<keyword evidence="4 11" id="KW-0732">Signal</keyword>
<keyword evidence="10" id="KW-0472">Membrane</keyword>
<dbReference type="EMBL" id="JBFXLQ010000012">
    <property type="protein sequence ID" value="KAL2868780.1"/>
    <property type="molecule type" value="Genomic_DNA"/>
</dbReference>
<dbReference type="PANTHER" id="PTHR12145">
    <property type="entry name" value="MANNAN ENDO-1,6-ALPHA-MANNOSIDASE DCW1"/>
    <property type="match status" value="1"/>
</dbReference>
<dbReference type="Gene3D" id="1.50.10.20">
    <property type="match status" value="1"/>
</dbReference>
<reference evidence="12 13" key="1">
    <citation type="submission" date="2024-07" db="EMBL/GenBank/DDBJ databases">
        <title>Section-level genome sequencing and comparative genomics of Aspergillus sections Usti and Cavernicolus.</title>
        <authorList>
            <consortium name="Lawrence Berkeley National Laboratory"/>
            <person name="Nybo J.L."/>
            <person name="Vesth T.C."/>
            <person name="Theobald S."/>
            <person name="Frisvad J.C."/>
            <person name="Larsen T.O."/>
            <person name="Kjaerboelling I."/>
            <person name="Rothschild-Mancinelli K."/>
            <person name="Lyhne E.K."/>
            <person name="Kogle M.E."/>
            <person name="Barry K."/>
            <person name="Clum A."/>
            <person name="Na H."/>
            <person name="Ledsgaard L."/>
            <person name="Lin J."/>
            <person name="Lipzen A."/>
            <person name="Kuo A."/>
            <person name="Riley R."/>
            <person name="Mondo S."/>
            <person name="Labutti K."/>
            <person name="Haridas S."/>
            <person name="Pangalinan J."/>
            <person name="Salamov A.A."/>
            <person name="Simmons B.A."/>
            <person name="Magnuson J.K."/>
            <person name="Chen J."/>
            <person name="Drula E."/>
            <person name="Henrissat B."/>
            <person name="Wiebenga A."/>
            <person name="Lubbers R.J."/>
            <person name="Gomes A.C."/>
            <person name="Macurrencykelacurrency M.R."/>
            <person name="Stajich J."/>
            <person name="Grigoriev I.V."/>
            <person name="Mortensen U.H."/>
            <person name="De Vries R.P."/>
            <person name="Baker S.E."/>
            <person name="Andersen M.R."/>
        </authorList>
    </citation>
    <scope>NUCLEOTIDE SEQUENCE [LARGE SCALE GENOMIC DNA]</scope>
    <source>
        <strain evidence="12 13">CBS 449.75</strain>
    </source>
</reference>
<evidence type="ECO:0000256" key="5">
    <source>
        <dbReference type="ARBA" id="ARBA00022801"/>
    </source>
</evidence>
<evidence type="ECO:0000256" key="10">
    <source>
        <dbReference type="SAM" id="Phobius"/>
    </source>
</evidence>
<dbReference type="PIRSF" id="PIRSF016302">
    <property type="entry name" value="Man_a_manosd"/>
    <property type="match status" value="1"/>
</dbReference>
<feature type="signal peptide" evidence="11">
    <location>
        <begin position="1"/>
        <end position="24"/>
    </location>
</feature>
<dbReference type="PANTHER" id="PTHR12145:SF37">
    <property type="entry name" value="MANNAN ENDO-1,6-ALPHA-MANNOSIDASE"/>
    <property type="match status" value="1"/>
</dbReference>
<dbReference type="InterPro" id="IPR008928">
    <property type="entry name" value="6-hairpin_glycosidase_sf"/>
</dbReference>
<dbReference type="GO" id="GO:0016787">
    <property type="term" value="F:hydrolase activity"/>
    <property type="evidence" value="ECO:0007669"/>
    <property type="project" value="UniProtKB-KW"/>
</dbReference>